<comment type="caution">
    <text evidence="1">The sequence shown here is derived from an EMBL/GenBank/DDBJ whole genome shotgun (WGS) entry which is preliminary data.</text>
</comment>
<dbReference type="Proteomes" id="UP000252139">
    <property type="component" value="Unassembled WGS sequence"/>
</dbReference>
<protein>
    <submittedName>
        <fullName evidence="1">Uncharacterized protein</fullName>
    </submittedName>
</protein>
<dbReference type="AlphaFoldDB" id="A0A367IJJ9"/>
<sequence>AADQHQEHQSIQMVIDDSKNVYIGGMDLDEVELDTISAVRSNTAVSFEQNEAQYAEFVEEELVEEEEEIEEEEGNIDYDEWIGEEEYPQALYLR</sequence>
<feature type="non-terminal residue" evidence="1">
    <location>
        <position position="1"/>
    </location>
</feature>
<organism evidence="1 2">
    <name type="scientific">Rhizopus azygosporus</name>
    <name type="common">Rhizopus microsporus var. azygosporus</name>
    <dbReference type="NCBI Taxonomy" id="86630"/>
    <lineage>
        <taxon>Eukaryota</taxon>
        <taxon>Fungi</taxon>
        <taxon>Fungi incertae sedis</taxon>
        <taxon>Mucoromycota</taxon>
        <taxon>Mucoromycotina</taxon>
        <taxon>Mucoromycetes</taxon>
        <taxon>Mucorales</taxon>
        <taxon>Mucorineae</taxon>
        <taxon>Rhizopodaceae</taxon>
        <taxon>Rhizopus</taxon>
    </lineage>
</organism>
<evidence type="ECO:0000313" key="2">
    <source>
        <dbReference type="Proteomes" id="UP000252139"/>
    </source>
</evidence>
<proteinExistence type="predicted"/>
<name>A0A367IJJ9_RHIAZ</name>
<accession>A0A367IJJ9</accession>
<dbReference type="EMBL" id="PJQL01005614">
    <property type="protein sequence ID" value="RCH77845.1"/>
    <property type="molecule type" value="Genomic_DNA"/>
</dbReference>
<evidence type="ECO:0000313" key="1">
    <source>
        <dbReference type="EMBL" id="RCH77845.1"/>
    </source>
</evidence>
<reference evidence="1 2" key="1">
    <citation type="journal article" date="2018" name="G3 (Bethesda)">
        <title>Phylogenetic and Phylogenomic Definition of Rhizopus Species.</title>
        <authorList>
            <person name="Gryganskyi A.P."/>
            <person name="Golan J."/>
            <person name="Dolatabadi S."/>
            <person name="Mondo S."/>
            <person name="Robb S."/>
            <person name="Idnurm A."/>
            <person name="Muszewska A."/>
            <person name="Steczkiewicz K."/>
            <person name="Masonjones S."/>
            <person name="Liao H.L."/>
            <person name="Gajdeczka M.T."/>
            <person name="Anike F."/>
            <person name="Vuek A."/>
            <person name="Anishchenko I.M."/>
            <person name="Voigt K."/>
            <person name="de Hoog G.S."/>
            <person name="Smith M.E."/>
            <person name="Heitman J."/>
            <person name="Vilgalys R."/>
            <person name="Stajich J.E."/>
        </authorList>
    </citation>
    <scope>NUCLEOTIDE SEQUENCE [LARGE SCALE GENOMIC DNA]</scope>
    <source>
        <strain evidence="1 2">CBS 357.93</strain>
    </source>
</reference>
<keyword evidence="2" id="KW-1185">Reference proteome</keyword>
<gene>
    <name evidence="1" type="ORF">CU097_001959</name>
</gene>